<evidence type="ECO:0000313" key="5">
    <source>
        <dbReference type="EMBL" id="NGO47324.1"/>
    </source>
</evidence>
<dbReference type="SMART" id="SM00495">
    <property type="entry name" value="ChtBD3"/>
    <property type="match status" value="1"/>
</dbReference>
<reference evidence="5 6" key="1">
    <citation type="submission" date="2020-02" db="EMBL/GenBank/DDBJ databases">
        <title>Whole-genome analyses of novel actinobacteria.</title>
        <authorList>
            <person name="Sahin N."/>
            <person name="Tokatli A."/>
        </authorList>
    </citation>
    <scope>NUCLEOTIDE SEQUENCE [LARGE SCALE GENOMIC DNA]</scope>
    <source>
        <strain evidence="5 6">YC419</strain>
    </source>
</reference>
<feature type="signal peptide" evidence="3">
    <location>
        <begin position="1"/>
        <end position="19"/>
    </location>
</feature>
<sequence length="112" mass="11230">MTVLLAGALLGAVAVTVFGNGQDLSAAGNVSDASNRVTLTTSVTSGDGSDENGNGAGDNGTYQSAWNSTKSYLPGDVVSFAGHKFKATHYSTGAEPNNPASWAVWDDAGTCG</sequence>
<dbReference type="RefSeq" id="WP_165343845.1">
    <property type="nucleotide sequence ID" value="NZ_JAAKZX010000174.1"/>
</dbReference>
<dbReference type="Pfam" id="PF02839">
    <property type="entry name" value="CBM_5_12"/>
    <property type="match status" value="1"/>
</dbReference>
<feature type="domain" description="Chitin-binding type-3" evidence="4">
    <location>
        <begin position="63"/>
        <end position="108"/>
    </location>
</feature>
<keyword evidence="6" id="KW-1185">Reference proteome</keyword>
<protein>
    <recommendedName>
        <fullName evidence="4">Chitin-binding type-3 domain-containing protein</fullName>
    </recommendedName>
</protein>
<dbReference type="SUPFAM" id="SSF51055">
    <property type="entry name" value="Carbohydrate binding domain"/>
    <property type="match status" value="1"/>
</dbReference>
<evidence type="ECO:0000256" key="1">
    <source>
        <dbReference type="ARBA" id="ARBA00022801"/>
    </source>
</evidence>
<evidence type="ECO:0000259" key="4">
    <source>
        <dbReference type="SMART" id="SM00495"/>
    </source>
</evidence>
<accession>A0ABX0E271</accession>
<keyword evidence="3" id="KW-0732">Signal</keyword>
<evidence type="ECO:0000256" key="3">
    <source>
        <dbReference type="SAM" id="SignalP"/>
    </source>
</evidence>
<evidence type="ECO:0000256" key="2">
    <source>
        <dbReference type="SAM" id="MobiDB-lite"/>
    </source>
</evidence>
<keyword evidence="1" id="KW-0378">Hydrolase</keyword>
<feature type="region of interest" description="Disordered" evidence="2">
    <location>
        <begin position="41"/>
        <end position="62"/>
    </location>
</feature>
<dbReference type="EMBL" id="JAAKZX010000174">
    <property type="protein sequence ID" value="NGO47324.1"/>
    <property type="molecule type" value="Genomic_DNA"/>
</dbReference>
<proteinExistence type="predicted"/>
<comment type="caution">
    <text evidence="5">The sequence shown here is derived from an EMBL/GenBank/DDBJ whole genome shotgun (WGS) entry which is preliminary data.</text>
</comment>
<feature type="chain" id="PRO_5047386028" description="Chitin-binding type-3 domain-containing protein" evidence="3">
    <location>
        <begin position="20"/>
        <end position="112"/>
    </location>
</feature>
<dbReference type="Proteomes" id="UP001518140">
    <property type="component" value="Unassembled WGS sequence"/>
</dbReference>
<dbReference type="InterPro" id="IPR036573">
    <property type="entry name" value="CBM_sf_5/12"/>
</dbReference>
<dbReference type="InterPro" id="IPR003610">
    <property type="entry name" value="CBM5/12"/>
</dbReference>
<gene>
    <name evidence="5" type="ORF">G6048_36250</name>
</gene>
<organism evidence="5 6">
    <name type="scientific">Streptomyces ureilyticus</name>
    <dbReference type="NCBI Taxonomy" id="1775131"/>
    <lineage>
        <taxon>Bacteria</taxon>
        <taxon>Bacillati</taxon>
        <taxon>Actinomycetota</taxon>
        <taxon>Actinomycetes</taxon>
        <taxon>Kitasatosporales</taxon>
        <taxon>Streptomycetaceae</taxon>
        <taxon>Streptomyces</taxon>
    </lineage>
</organism>
<dbReference type="Gene3D" id="2.10.10.20">
    <property type="entry name" value="Carbohydrate-binding module superfamily 5/12"/>
    <property type="match status" value="1"/>
</dbReference>
<name>A0ABX0E271_9ACTN</name>
<evidence type="ECO:0000313" key="6">
    <source>
        <dbReference type="Proteomes" id="UP001518140"/>
    </source>
</evidence>